<organism evidence="13 14">
    <name type="scientific">Aerolutibacter ruishenii</name>
    <dbReference type="NCBI Taxonomy" id="686800"/>
    <lineage>
        <taxon>Bacteria</taxon>
        <taxon>Pseudomonadati</taxon>
        <taxon>Pseudomonadota</taxon>
        <taxon>Gammaproteobacteria</taxon>
        <taxon>Lysobacterales</taxon>
        <taxon>Lysobacteraceae</taxon>
        <taxon>Aerolutibacter</taxon>
    </lineage>
</organism>
<evidence type="ECO:0000256" key="9">
    <source>
        <dbReference type="ARBA" id="ARBA00025772"/>
    </source>
</evidence>
<keyword evidence="3" id="KW-1003">Cell membrane</keyword>
<gene>
    <name evidence="13" type="ORF">IP93_00212</name>
</gene>
<dbReference type="Proteomes" id="UP000316471">
    <property type="component" value="Unassembled WGS sequence"/>
</dbReference>
<keyword evidence="8 11" id="KW-0472">Membrane</keyword>
<keyword evidence="4" id="KW-0488">Methylation</keyword>
<dbReference type="NCBIfam" id="NF047827">
    <property type="entry name" value="T3SSXpsH"/>
    <property type="match status" value="1"/>
</dbReference>
<evidence type="ECO:0000256" key="2">
    <source>
        <dbReference type="ARBA" id="ARBA00021549"/>
    </source>
</evidence>
<comment type="caution">
    <text evidence="13">The sequence shown here is derived from an EMBL/GenBank/DDBJ whole genome shotgun (WGS) entry which is preliminary data.</text>
</comment>
<comment type="similarity">
    <text evidence="9">Belongs to the GSP H family.</text>
</comment>
<dbReference type="InterPro" id="IPR022346">
    <property type="entry name" value="T2SS_GspH"/>
</dbReference>
<dbReference type="InterPro" id="IPR012902">
    <property type="entry name" value="N_methyl_site"/>
</dbReference>
<evidence type="ECO:0000256" key="7">
    <source>
        <dbReference type="ARBA" id="ARBA00022989"/>
    </source>
</evidence>
<comment type="subcellular location">
    <subcellularLocation>
        <location evidence="1">Cell inner membrane</location>
        <topology evidence="1">Single-pass membrane protein</topology>
    </subcellularLocation>
</comment>
<dbReference type="EMBL" id="VLKP01000001">
    <property type="protein sequence ID" value="TWI14217.1"/>
    <property type="molecule type" value="Genomic_DNA"/>
</dbReference>
<proteinExistence type="inferred from homology"/>
<feature type="transmembrane region" description="Helical" evidence="11">
    <location>
        <begin position="13"/>
        <end position="35"/>
    </location>
</feature>
<dbReference type="GO" id="GO:0015628">
    <property type="term" value="P:protein secretion by the type II secretion system"/>
    <property type="evidence" value="ECO:0007669"/>
    <property type="project" value="InterPro"/>
</dbReference>
<dbReference type="GO" id="GO:0015627">
    <property type="term" value="C:type II protein secretion system complex"/>
    <property type="evidence" value="ECO:0007669"/>
    <property type="project" value="InterPro"/>
</dbReference>
<evidence type="ECO:0000259" key="12">
    <source>
        <dbReference type="Pfam" id="PF12019"/>
    </source>
</evidence>
<evidence type="ECO:0000256" key="4">
    <source>
        <dbReference type="ARBA" id="ARBA00022481"/>
    </source>
</evidence>
<reference evidence="13 14" key="1">
    <citation type="journal article" date="2015" name="Stand. Genomic Sci.">
        <title>Genomic Encyclopedia of Bacterial and Archaeal Type Strains, Phase III: the genomes of soil and plant-associated and newly described type strains.</title>
        <authorList>
            <person name="Whitman W.B."/>
            <person name="Woyke T."/>
            <person name="Klenk H.P."/>
            <person name="Zhou Y."/>
            <person name="Lilburn T.G."/>
            <person name="Beck B.J."/>
            <person name="De Vos P."/>
            <person name="Vandamme P."/>
            <person name="Eisen J.A."/>
            <person name="Garrity G."/>
            <person name="Hugenholtz P."/>
            <person name="Kyrpides N.C."/>
        </authorList>
    </citation>
    <scope>NUCLEOTIDE SEQUENCE [LARGE SCALE GENOMIC DNA]</scope>
    <source>
        <strain evidence="13 14">CGMCC 1.10136</strain>
    </source>
</reference>
<dbReference type="RefSeq" id="WP_144811114.1">
    <property type="nucleotide sequence ID" value="NZ_VLKP01000001.1"/>
</dbReference>
<evidence type="ECO:0000256" key="11">
    <source>
        <dbReference type="SAM" id="Phobius"/>
    </source>
</evidence>
<dbReference type="AlphaFoldDB" id="A0A562M2P1"/>
<dbReference type="InterPro" id="IPR045584">
    <property type="entry name" value="Pilin-like"/>
</dbReference>
<dbReference type="Pfam" id="PF12019">
    <property type="entry name" value="GspH"/>
    <property type="match status" value="1"/>
</dbReference>
<protein>
    <recommendedName>
        <fullName evidence="2">Type II secretion system protein H</fullName>
    </recommendedName>
    <alternativeName>
        <fullName evidence="10">General secretion pathway protein H</fullName>
    </alternativeName>
</protein>
<keyword evidence="6 11" id="KW-0812">Transmembrane</keyword>
<evidence type="ECO:0000313" key="14">
    <source>
        <dbReference type="Proteomes" id="UP000316471"/>
    </source>
</evidence>
<dbReference type="PROSITE" id="PS00409">
    <property type="entry name" value="PROKAR_NTER_METHYL"/>
    <property type="match status" value="1"/>
</dbReference>
<dbReference type="GO" id="GO:0005886">
    <property type="term" value="C:plasma membrane"/>
    <property type="evidence" value="ECO:0007669"/>
    <property type="project" value="UniProtKB-SubCell"/>
</dbReference>
<evidence type="ECO:0000256" key="3">
    <source>
        <dbReference type="ARBA" id="ARBA00022475"/>
    </source>
</evidence>
<keyword evidence="7 11" id="KW-1133">Transmembrane helix</keyword>
<keyword evidence="14" id="KW-1185">Reference proteome</keyword>
<evidence type="ECO:0000313" key="13">
    <source>
        <dbReference type="EMBL" id="TWI14217.1"/>
    </source>
</evidence>
<sequence>MKRAQTGVSLLEMLLVIALIAGISVLAAATLGGGWRGMQLRSSAKQIAAQLRYTRTLALSTGQPQRFVIDPQGHRWQAPNNRSGEIPAALGVRFIGAREVQPTQGEGAIQFFNDGAATGGRIELSDERAAWRIDVAWMTGEVRLKRVEAAP</sequence>
<dbReference type="OrthoDB" id="8481584at2"/>
<accession>A0A562M2P1</accession>
<evidence type="ECO:0000256" key="5">
    <source>
        <dbReference type="ARBA" id="ARBA00022519"/>
    </source>
</evidence>
<evidence type="ECO:0000256" key="10">
    <source>
        <dbReference type="ARBA" id="ARBA00030775"/>
    </source>
</evidence>
<evidence type="ECO:0000256" key="1">
    <source>
        <dbReference type="ARBA" id="ARBA00004377"/>
    </source>
</evidence>
<evidence type="ECO:0000256" key="8">
    <source>
        <dbReference type="ARBA" id="ARBA00023136"/>
    </source>
</evidence>
<keyword evidence="5" id="KW-0997">Cell inner membrane</keyword>
<name>A0A562M2P1_9GAMM</name>
<feature type="domain" description="General secretion pathway GspH" evidence="12">
    <location>
        <begin position="44"/>
        <end position="137"/>
    </location>
</feature>
<dbReference type="SUPFAM" id="SSF54523">
    <property type="entry name" value="Pili subunits"/>
    <property type="match status" value="1"/>
</dbReference>
<evidence type="ECO:0000256" key="6">
    <source>
        <dbReference type="ARBA" id="ARBA00022692"/>
    </source>
</evidence>